<evidence type="ECO:0000313" key="4">
    <source>
        <dbReference type="EMBL" id="CAF9907052.1"/>
    </source>
</evidence>
<accession>A0A8H3EN07</accession>
<dbReference type="EMBL" id="CAJPDQ010000003">
    <property type="protein sequence ID" value="CAF9907052.1"/>
    <property type="molecule type" value="Genomic_DNA"/>
</dbReference>
<feature type="region of interest" description="Disordered" evidence="2">
    <location>
        <begin position="242"/>
        <end position="597"/>
    </location>
</feature>
<dbReference type="SUPFAM" id="SSF50729">
    <property type="entry name" value="PH domain-like"/>
    <property type="match status" value="1"/>
</dbReference>
<sequence length="627" mass="65732">MLSILSDADRETVKRTVPKSANKIQAVAVARLYVAHPNRQRWTYTGLQGAAVLANDLIGNTFWIKLVDVSPANRGVIWDQEIYEPFYYNQDRTFFHSFELEDCLAGLSFVDEKEAKTFKKKMDEREKNASKATRNTPFQGVAGSGLSAPIPTEKHHSRLSNLLHGHRPSSTYNQPTQSIIPPRQAPIPVQQPNGHAPSELDAVDPSWRGMLQELMNQGITEDQIAQNAEFIKRYIQEKQSATANTNGTVSDSSFVKSPPPPPAAPPNIHHPISPQNTGSTATSRRGPPPAPPAPRRSRAEVPSAPSPPPQATPPRTPSPPRPKFRAPPPIADAGRFAGPNAPAPPSRSRQTSSAVAPSSGPPPPPRPPKTPENEDHDSKSKWSVPPPFVGERNQTAPVVPTRNTVPAPPPRSRDVISTHAVPPATAIAPPLPPKIPVSGAPSSGPPPPPPPARKEVSPMVPPPPPRTAQTAPTLPPTSNAPPLPPPPPSNHAPPLPPPLPTSSSVPPPPPPPPPSSSSAGPPPPPPPPRGPSGPPLPQSSGVPGDLLASIRNAGGSGTGGLRKVKESEKRDRSAAAVPGSETAASVSSPTTGGAAAGGLAGSLAAALAARNKKVSASDDEDDNDDWD</sequence>
<feature type="compositionally biased region" description="Basic and acidic residues" evidence="2">
    <location>
        <begin position="563"/>
        <end position="573"/>
    </location>
</feature>
<dbReference type="GO" id="GO:0003779">
    <property type="term" value="F:actin binding"/>
    <property type="evidence" value="ECO:0007669"/>
    <property type="project" value="UniProtKB-ARBA"/>
</dbReference>
<feature type="compositionally biased region" description="Polar residues" evidence="2">
    <location>
        <begin position="168"/>
        <end position="179"/>
    </location>
</feature>
<feature type="compositionally biased region" description="Low complexity" evidence="2">
    <location>
        <begin position="582"/>
        <end position="593"/>
    </location>
</feature>
<dbReference type="Gene3D" id="2.30.29.30">
    <property type="entry name" value="Pleckstrin-homology domain (PH domain)/Phosphotyrosine-binding domain (PTB)"/>
    <property type="match status" value="1"/>
</dbReference>
<evidence type="ECO:0000256" key="2">
    <source>
        <dbReference type="SAM" id="MobiDB-lite"/>
    </source>
</evidence>
<dbReference type="OrthoDB" id="8963340at2759"/>
<dbReference type="GO" id="GO:0045010">
    <property type="term" value="P:actin nucleation"/>
    <property type="evidence" value="ECO:0007669"/>
    <property type="project" value="UniProtKB-ARBA"/>
</dbReference>
<dbReference type="Pfam" id="PF00568">
    <property type="entry name" value="WH1"/>
    <property type="match status" value="1"/>
</dbReference>
<keyword evidence="1" id="KW-0597">Phosphoprotein</keyword>
<organism evidence="4 5">
    <name type="scientific">Gomphillus americanus</name>
    <dbReference type="NCBI Taxonomy" id="1940652"/>
    <lineage>
        <taxon>Eukaryota</taxon>
        <taxon>Fungi</taxon>
        <taxon>Dikarya</taxon>
        <taxon>Ascomycota</taxon>
        <taxon>Pezizomycotina</taxon>
        <taxon>Lecanoromycetes</taxon>
        <taxon>OSLEUM clade</taxon>
        <taxon>Ostropomycetidae</taxon>
        <taxon>Ostropales</taxon>
        <taxon>Graphidaceae</taxon>
        <taxon>Gomphilloideae</taxon>
        <taxon>Gomphillus</taxon>
    </lineage>
</organism>
<protein>
    <recommendedName>
        <fullName evidence="3">WH1 domain-containing protein</fullName>
    </recommendedName>
</protein>
<reference evidence="4" key="1">
    <citation type="submission" date="2021-03" db="EMBL/GenBank/DDBJ databases">
        <authorList>
            <person name="Tagirdzhanova G."/>
        </authorList>
    </citation>
    <scope>NUCLEOTIDE SEQUENCE</scope>
</reference>
<name>A0A8H3EN07_9LECA</name>
<dbReference type="Proteomes" id="UP000664169">
    <property type="component" value="Unassembled WGS sequence"/>
</dbReference>
<dbReference type="SMART" id="SM00461">
    <property type="entry name" value="WH1"/>
    <property type="match status" value="1"/>
</dbReference>
<dbReference type="AlphaFoldDB" id="A0A8H3EN07"/>
<proteinExistence type="predicted"/>
<evidence type="ECO:0000313" key="5">
    <source>
        <dbReference type="Proteomes" id="UP000664169"/>
    </source>
</evidence>
<feature type="region of interest" description="Disordered" evidence="2">
    <location>
        <begin position="121"/>
        <end position="202"/>
    </location>
</feature>
<dbReference type="InterPro" id="IPR033927">
    <property type="entry name" value="WASPfam_EVH1"/>
</dbReference>
<feature type="compositionally biased region" description="Low complexity" evidence="2">
    <location>
        <begin position="266"/>
        <end position="285"/>
    </location>
</feature>
<feature type="compositionally biased region" description="Polar residues" evidence="2">
    <location>
        <begin position="392"/>
        <end position="404"/>
    </location>
</feature>
<feature type="compositionally biased region" description="Pro residues" evidence="2">
    <location>
        <begin position="473"/>
        <end position="537"/>
    </location>
</feature>
<dbReference type="FunFam" id="2.30.29.30:FF:000281">
    <property type="entry name" value="Actin associated protein"/>
    <property type="match status" value="1"/>
</dbReference>
<dbReference type="GO" id="GO:0071933">
    <property type="term" value="F:Arp2/3 complex binding"/>
    <property type="evidence" value="ECO:0007669"/>
    <property type="project" value="UniProtKB-ARBA"/>
</dbReference>
<dbReference type="GO" id="GO:0030479">
    <property type="term" value="C:actin cortical patch"/>
    <property type="evidence" value="ECO:0007669"/>
    <property type="project" value="UniProtKB-ARBA"/>
</dbReference>
<feature type="compositionally biased region" description="Pro residues" evidence="2">
    <location>
        <begin position="359"/>
        <end position="368"/>
    </location>
</feature>
<evidence type="ECO:0000259" key="3">
    <source>
        <dbReference type="PROSITE" id="PS50229"/>
    </source>
</evidence>
<dbReference type="CDD" id="cd01205">
    <property type="entry name" value="EVH1_WASP-like"/>
    <property type="match status" value="1"/>
</dbReference>
<keyword evidence="5" id="KW-1185">Reference proteome</keyword>
<feature type="compositionally biased region" description="Pro residues" evidence="2">
    <location>
        <begin position="304"/>
        <end position="330"/>
    </location>
</feature>
<dbReference type="PROSITE" id="PS50229">
    <property type="entry name" value="WH1"/>
    <property type="match status" value="1"/>
</dbReference>
<feature type="domain" description="WH1" evidence="3">
    <location>
        <begin position="17"/>
        <end position="129"/>
    </location>
</feature>
<dbReference type="InterPro" id="IPR000697">
    <property type="entry name" value="WH1/EVH1_dom"/>
</dbReference>
<feature type="compositionally biased region" description="Basic and acidic residues" evidence="2">
    <location>
        <begin position="369"/>
        <end position="380"/>
    </location>
</feature>
<evidence type="ECO:0000256" key="1">
    <source>
        <dbReference type="ARBA" id="ARBA00022553"/>
    </source>
</evidence>
<comment type="caution">
    <text evidence="4">The sequence shown here is derived from an EMBL/GenBank/DDBJ whole genome shotgun (WGS) entry which is preliminary data.</text>
</comment>
<gene>
    <name evidence="4" type="ORF">GOMPHAMPRED_005006</name>
</gene>
<feature type="compositionally biased region" description="Polar residues" evidence="2">
    <location>
        <begin position="242"/>
        <end position="255"/>
    </location>
</feature>
<dbReference type="InterPro" id="IPR011993">
    <property type="entry name" value="PH-like_dom_sf"/>
</dbReference>